<evidence type="ECO:0000256" key="3">
    <source>
        <dbReference type="ARBA" id="ARBA00022688"/>
    </source>
</evidence>
<evidence type="ECO:0000256" key="1">
    <source>
        <dbReference type="ARBA" id="ARBA00022603"/>
    </source>
</evidence>
<feature type="binding site" evidence="5">
    <location>
        <position position="97"/>
    </location>
    <ligand>
        <name>S-adenosyl-L-methionine</name>
        <dbReference type="ChEBI" id="CHEBI:59789"/>
    </ligand>
</feature>
<proteinExistence type="inferred from homology"/>
<sequence>MPPVPHKTATDRAPGNNSADEPLHSARHLRSESVDPAEMEHFAKMAADWWNPSGKFKPLHIMNTCRVRYLKEEICSHFLRDPQSAIPLKGLRILDVGCGGGLLCEPLARLGAQVCGIDALRANIEAARLHAQRTGLEIDYQFRALEDLAESGAQPFDVVLNMEILEHVTDPATFIKTSARMVRAGGLMFCSTLNRTLKAFTLAIFGAEYVMRWLPKGTHQYAKFIRPEEMVRMLKDAGLTPEPALGMSYNPLGGSWRVTDDTSVNYLVKAVNARD</sequence>
<feature type="binding site" evidence="5">
    <location>
        <position position="118"/>
    </location>
    <ligand>
        <name>S-adenosyl-L-methionine</name>
        <dbReference type="ChEBI" id="CHEBI:59789"/>
    </ligand>
</feature>
<dbReference type="Proteomes" id="UP000885806">
    <property type="component" value="Unassembled WGS sequence"/>
</dbReference>
<comment type="pathway">
    <text evidence="5">Cofactor biosynthesis; ubiquinone biosynthesis.</text>
</comment>
<dbReference type="PANTHER" id="PTHR43464">
    <property type="entry name" value="METHYLTRANSFERASE"/>
    <property type="match status" value="1"/>
</dbReference>
<gene>
    <name evidence="5 7" type="primary">ubiG</name>
    <name evidence="7" type="ORF">ENK01_00410</name>
</gene>
<accession>A0A7V5NW45</accession>
<dbReference type="PANTHER" id="PTHR43464:SF19">
    <property type="entry name" value="UBIQUINONE BIOSYNTHESIS O-METHYLTRANSFERASE, MITOCHONDRIAL"/>
    <property type="match status" value="1"/>
</dbReference>
<reference evidence="7" key="1">
    <citation type="journal article" date="2020" name="mSystems">
        <title>Genome- and Community-Level Interaction Insights into Carbon Utilization and Element Cycling Functions of Hydrothermarchaeota in Hydrothermal Sediment.</title>
        <authorList>
            <person name="Zhou Z."/>
            <person name="Liu Y."/>
            <person name="Xu W."/>
            <person name="Pan J."/>
            <person name="Luo Z.H."/>
            <person name="Li M."/>
        </authorList>
    </citation>
    <scope>NUCLEOTIDE SEQUENCE [LARGE SCALE GENOMIC DNA]</scope>
    <source>
        <strain evidence="7">HyVt-538</strain>
    </source>
</reference>
<comment type="similarity">
    <text evidence="5">Belongs to the methyltransferase superfamily. UbiG/COQ3 family.</text>
</comment>
<evidence type="ECO:0000256" key="6">
    <source>
        <dbReference type="SAM" id="MobiDB-lite"/>
    </source>
</evidence>
<dbReference type="GO" id="GO:0061542">
    <property type="term" value="F:3-demethylubiquinol 3-O-methyltransferase activity"/>
    <property type="evidence" value="ECO:0007669"/>
    <property type="project" value="UniProtKB-UniRule"/>
</dbReference>
<dbReference type="UniPathway" id="UPA00232"/>
<dbReference type="EC" id="2.1.1.64" evidence="5"/>
<feature type="binding site" evidence="5">
    <location>
        <position position="66"/>
    </location>
    <ligand>
        <name>S-adenosyl-L-methionine</name>
        <dbReference type="ChEBI" id="CHEBI:59789"/>
    </ligand>
</feature>
<organism evidence="7">
    <name type="scientific">Hellea balneolensis</name>
    <dbReference type="NCBI Taxonomy" id="287478"/>
    <lineage>
        <taxon>Bacteria</taxon>
        <taxon>Pseudomonadati</taxon>
        <taxon>Pseudomonadota</taxon>
        <taxon>Alphaproteobacteria</taxon>
        <taxon>Maricaulales</taxon>
        <taxon>Robiginitomaculaceae</taxon>
        <taxon>Hellea</taxon>
    </lineage>
</organism>
<keyword evidence="3 5" id="KW-0831">Ubiquinone biosynthesis</keyword>
<comment type="function">
    <text evidence="5">O-methyltransferase that catalyzes the 2 O-methylation steps in the ubiquinone biosynthetic pathway.</text>
</comment>
<dbReference type="HAMAP" id="MF_00472">
    <property type="entry name" value="UbiG"/>
    <property type="match status" value="1"/>
</dbReference>
<evidence type="ECO:0000313" key="7">
    <source>
        <dbReference type="EMBL" id="HHI88388.1"/>
    </source>
</evidence>
<dbReference type="Gene3D" id="3.40.50.150">
    <property type="entry name" value="Vaccinia Virus protein VP39"/>
    <property type="match status" value="1"/>
</dbReference>
<evidence type="ECO:0000256" key="4">
    <source>
        <dbReference type="ARBA" id="ARBA00022691"/>
    </source>
</evidence>
<dbReference type="CDD" id="cd02440">
    <property type="entry name" value="AdoMet_MTases"/>
    <property type="match status" value="1"/>
</dbReference>
<name>A0A7V5NW45_9PROT</name>
<feature type="region of interest" description="Disordered" evidence="6">
    <location>
        <begin position="1"/>
        <end position="23"/>
    </location>
</feature>
<dbReference type="SUPFAM" id="SSF53335">
    <property type="entry name" value="S-adenosyl-L-methionine-dependent methyltransferases"/>
    <property type="match status" value="1"/>
</dbReference>
<dbReference type="GO" id="GO:0102208">
    <property type="term" value="F:2-polyprenyl-6-hydroxyphenol methylase activity"/>
    <property type="evidence" value="ECO:0007669"/>
    <property type="project" value="UniProtKB-EC"/>
</dbReference>
<dbReference type="NCBIfam" id="TIGR01983">
    <property type="entry name" value="UbiG"/>
    <property type="match status" value="1"/>
</dbReference>
<evidence type="ECO:0000256" key="5">
    <source>
        <dbReference type="HAMAP-Rule" id="MF_00472"/>
    </source>
</evidence>
<dbReference type="Pfam" id="PF13489">
    <property type="entry name" value="Methyltransf_23"/>
    <property type="match status" value="1"/>
</dbReference>
<dbReference type="GO" id="GO:0010420">
    <property type="term" value="F:polyprenyldihydroxybenzoate methyltransferase activity"/>
    <property type="evidence" value="ECO:0007669"/>
    <property type="project" value="InterPro"/>
</dbReference>
<comment type="catalytic activity">
    <reaction evidence="5">
        <text>a 3-(all-trans-polyprenyl)benzene-1,2-diol + S-adenosyl-L-methionine = a 2-methoxy-6-(all-trans-polyprenyl)phenol + S-adenosyl-L-homocysteine + H(+)</text>
        <dbReference type="Rhea" id="RHEA:31411"/>
        <dbReference type="Rhea" id="RHEA-COMP:9550"/>
        <dbReference type="Rhea" id="RHEA-COMP:9551"/>
        <dbReference type="ChEBI" id="CHEBI:15378"/>
        <dbReference type="ChEBI" id="CHEBI:57856"/>
        <dbReference type="ChEBI" id="CHEBI:59789"/>
        <dbReference type="ChEBI" id="CHEBI:62729"/>
        <dbReference type="ChEBI" id="CHEBI:62731"/>
        <dbReference type="EC" id="2.1.1.222"/>
    </reaction>
</comment>
<dbReference type="InterPro" id="IPR029063">
    <property type="entry name" value="SAM-dependent_MTases_sf"/>
</dbReference>
<dbReference type="EMBL" id="DROP01000027">
    <property type="protein sequence ID" value="HHI88388.1"/>
    <property type="molecule type" value="Genomic_DNA"/>
</dbReference>
<dbReference type="EC" id="2.1.1.222" evidence="5"/>
<dbReference type="GO" id="GO:0032259">
    <property type="term" value="P:methylation"/>
    <property type="evidence" value="ECO:0007669"/>
    <property type="project" value="UniProtKB-KW"/>
</dbReference>
<evidence type="ECO:0000256" key="2">
    <source>
        <dbReference type="ARBA" id="ARBA00022679"/>
    </source>
</evidence>
<keyword evidence="4 5" id="KW-0949">S-adenosyl-L-methionine</keyword>
<dbReference type="AlphaFoldDB" id="A0A7V5NW45"/>
<feature type="binding site" evidence="5">
    <location>
        <position position="162"/>
    </location>
    <ligand>
        <name>S-adenosyl-L-methionine</name>
        <dbReference type="ChEBI" id="CHEBI:59789"/>
    </ligand>
</feature>
<comment type="caution">
    <text evidence="7">The sequence shown here is derived from an EMBL/GenBank/DDBJ whole genome shotgun (WGS) entry which is preliminary data.</text>
</comment>
<dbReference type="InterPro" id="IPR010233">
    <property type="entry name" value="UbiG_MeTrfase"/>
</dbReference>
<protein>
    <recommendedName>
        <fullName evidence="5">Ubiquinone biosynthesis O-methyltransferase</fullName>
    </recommendedName>
    <alternativeName>
        <fullName evidence="5">2-polyprenyl-6-hydroxyphenol methylase</fullName>
        <ecNumber evidence="5">2.1.1.222</ecNumber>
    </alternativeName>
    <alternativeName>
        <fullName evidence="5">3-demethylubiquinone 3-O-methyltransferase</fullName>
        <ecNumber evidence="5">2.1.1.64</ecNumber>
    </alternativeName>
</protein>
<keyword evidence="2 5" id="KW-0808">Transferase</keyword>
<comment type="catalytic activity">
    <reaction evidence="5">
        <text>a 3-demethylubiquinol + S-adenosyl-L-methionine = a ubiquinol + S-adenosyl-L-homocysteine + H(+)</text>
        <dbReference type="Rhea" id="RHEA:44380"/>
        <dbReference type="Rhea" id="RHEA-COMP:9566"/>
        <dbReference type="Rhea" id="RHEA-COMP:10914"/>
        <dbReference type="ChEBI" id="CHEBI:15378"/>
        <dbReference type="ChEBI" id="CHEBI:17976"/>
        <dbReference type="ChEBI" id="CHEBI:57856"/>
        <dbReference type="ChEBI" id="CHEBI:59789"/>
        <dbReference type="ChEBI" id="CHEBI:84422"/>
        <dbReference type="EC" id="2.1.1.64"/>
    </reaction>
</comment>
<keyword evidence="1 5" id="KW-0489">Methyltransferase</keyword>